<reference evidence="1" key="1">
    <citation type="submission" date="2014-11" db="EMBL/GenBank/DDBJ databases">
        <authorList>
            <person name="Amaro Gonzalez C."/>
        </authorList>
    </citation>
    <scope>NUCLEOTIDE SEQUENCE</scope>
</reference>
<dbReference type="AlphaFoldDB" id="A0A0E9WJV0"/>
<sequence>MYLSHCTAQTVICTSKLQLVFQIFCRCKLSMGTGA</sequence>
<reference evidence="1" key="2">
    <citation type="journal article" date="2015" name="Fish Shellfish Immunol.">
        <title>Early steps in the European eel (Anguilla anguilla)-Vibrio vulnificus interaction in the gills: Role of the RtxA13 toxin.</title>
        <authorList>
            <person name="Callol A."/>
            <person name="Pajuelo D."/>
            <person name="Ebbesson L."/>
            <person name="Teles M."/>
            <person name="MacKenzie S."/>
            <person name="Amaro C."/>
        </authorList>
    </citation>
    <scope>NUCLEOTIDE SEQUENCE</scope>
</reference>
<proteinExistence type="predicted"/>
<organism evidence="1">
    <name type="scientific">Anguilla anguilla</name>
    <name type="common">European freshwater eel</name>
    <name type="synonym">Muraena anguilla</name>
    <dbReference type="NCBI Taxonomy" id="7936"/>
    <lineage>
        <taxon>Eukaryota</taxon>
        <taxon>Metazoa</taxon>
        <taxon>Chordata</taxon>
        <taxon>Craniata</taxon>
        <taxon>Vertebrata</taxon>
        <taxon>Euteleostomi</taxon>
        <taxon>Actinopterygii</taxon>
        <taxon>Neopterygii</taxon>
        <taxon>Teleostei</taxon>
        <taxon>Anguilliformes</taxon>
        <taxon>Anguillidae</taxon>
        <taxon>Anguilla</taxon>
    </lineage>
</organism>
<name>A0A0E9WJV0_ANGAN</name>
<dbReference type="EMBL" id="GBXM01018006">
    <property type="protein sequence ID" value="JAH90571.1"/>
    <property type="molecule type" value="Transcribed_RNA"/>
</dbReference>
<accession>A0A0E9WJV0</accession>
<protein>
    <submittedName>
        <fullName evidence="1">Uncharacterized protein</fullName>
    </submittedName>
</protein>
<evidence type="ECO:0000313" key="1">
    <source>
        <dbReference type="EMBL" id="JAH90571.1"/>
    </source>
</evidence>